<feature type="domain" description="EamA" evidence="7">
    <location>
        <begin position="8"/>
        <end position="142"/>
    </location>
</feature>
<dbReference type="Pfam" id="PF00892">
    <property type="entry name" value="EamA"/>
    <property type="match status" value="2"/>
</dbReference>
<feature type="transmembrane region" description="Helical" evidence="6">
    <location>
        <begin position="70"/>
        <end position="88"/>
    </location>
</feature>
<dbReference type="PANTHER" id="PTHR32322:SF2">
    <property type="entry name" value="EAMA DOMAIN-CONTAINING PROTEIN"/>
    <property type="match status" value="1"/>
</dbReference>
<feature type="domain" description="EamA" evidence="7">
    <location>
        <begin position="155"/>
        <end position="289"/>
    </location>
</feature>
<evidence type="ECO:0000313" key="9">
    <source>
        <dbReference type="Proteomes" id="UP001196565"/>
    </source>
</evidence>
<dbReference type="EMBL" id="JAHYBZ010000005">
    <property type="protein sequence ID" value="MBW6399379.1"/>
    <property type="molecule type" value="Genomic_DNA"/>
</dbReference>
<dbReference type="SUPFAM" id="SSF103481">
    <property type="entry name" value="Multidrug resistance efflux transporter EmrE"/>
    <property type="match status" value="2"/>
</dbReference>
<comment type="similarity">
    <text evidence="2">Belongs to the EamA transporter family.</text>
</comment>
<feature type="transmembrane region" description="Helical" evidence="6">
    <location>
        <begin position="221"/>
        <end position="240"/>
    </location>
</feature>
<feature type="transmembrane region" description="Helical" evidence="6">
    <location>
        <begin position="155"/>
        <end position="174"/>
    </location>
</feature>
<evidence type="ECO:0000313" key="8">
    <source>
        <dbReference type="EMBL" id="MBW6399379.1"/>
    </source>
</evidence>
<dbReference type="InterPro" id="IPR000620">
    <property type="entry name" value="EamA_dom"/>
</dbReference>
<evidence type="ECO:0000256" key="1">
    <source>
        <dbReference type="ARBA" id="ARBA00004141"/>
    </source>
</evidence>
<name>A0ABS7ADY2_9PROT</name>
<reference evidence="8 9" key="1">
    <citation type="submission" date="2021-07" db="EMBL/GenBank/DDBJ databases">
        <authorList>
            <person name="So Y."/>
        </authorList>
    </citation>
    <scope>NUCLEOTIDE SEQUENCE [LARGE SCALE GENOMIC DNA]</scope>
    <source>
        <strain evidence="8 9">HJA6</strain>
    </source>
</reference>
<accession>A0ABS7ADY2</accession>
<feature type="transmembrane region" description="Helical" evidence="6">
    <location>
        <begin position="100"/>
        <end position="119"/>
    </location>
</feature>
<dbReference type="InterPro" id="IPR050638">
    <property type="entry name" value="AA-Vitamin_Transporters"/>
</dbReference>
<feature type="transmembrane region" description="Helical" evidence="6">
    <location>
        <begin position="126"/>
        <end position="149"/>
    </location>
</feature>
<dbReference type="Proteomes" id="UP001196565">
    <property type="component" value="Unassembled WGS sequence"/>
</dbReference>
<dbReference type="RefSeq" id="WP_219763985.1">
    <property type="nucleotide sequence ID" value="NZ_JAHYBZ010000005.1"/>
</dbReference>
<evidence type="ECO:0000256" key="3">
    <source>
        <dbReference type="ARBA" id="ARBA00022692"/>
    </source>
</evidence>
<keyword evidence="4 6" id="KW-1133">Transmembrane helix</keyword>
<comment type="subcellular location">
    <subcellularLocation>
        <location evidence="1">Membrane</location>
        <topology evidence="1">Multi-pass membrane protein</topology>
    </subcellularLocation>
</comment>
<dbReference type="PANTHER" id="PTHR32322">
    <property type="entry name" value="INNER MEMBRANE TRANSPORTER"/>
    <property type="match status" value="1"/>
</dbReference>
<keyword evidence="9" id="KW-1185">Reference proteome</keyword>
<gene>
    <name evidence="8" type="ORF">KPL78_16090</name>
</gene>
<dbReference type="InterPro" id="IPR037185">
    <property type="entry name" value="EmrE-like"/>
</dbReference>
<evidence type="ECO:0000256" key="2">
    <source>
        <dbReference type="ARBA" id="ARBA00007362"/>
    </source>
</evidence>
<feature type="transmembrane region" description="Helical" evidence="6">
    <location>
        <begin position="181"/>
        <end position="201"/>
    </location>
</feature>
<keyword evidence="3 6" id="KW-0812">Transmembrane</keyword>
<protein>
    <submittedName>
        <fullName evidence="8">DMT family transporter</fullName>
    </submittedName>
</protein>
<feature type="transmembrane region" description="Helical" evidence="6">
    <location>
        <begin position="272"/>
        <end position="290"/>
    </location>
</feature>
<evidence type="ECO:0000256" key="4">
    <source>
        <dbReference type="ARBA" id="ARBA00022989"/>
    </source>
</evidence>
<organism evidence="8 9">
    <name type="scientific">Roseomonas alba</name>
    <dbReference type="NCBI Taxonomy" id="2846776"/>
    <lineage>
        <taxon>Bacteria</taxon>
        <taxon>Pseudomonadati</taxon>
        <taxon>Pseudomonadota</taxon>
        <taxon>Alphaproteobacteria</taxon>
        <taxon>Acetobacterales</taxon>
        <taxon>Roseomonadaceae</taxon>
        <taxon>Roseomonas</taxon>
    </lineage>
</organism>
<comment type="caution">
    <text evidence="8">The sequence shown here is derived from an EMBL/GenBank/DDBJ whole genome shotgun (WGS) entry which is preliminary data.</text>
</comment>
<feature type="transmembrane region" description="Helical" evidence="6">
    <location>
        <begin position="41"/>
        <end position="58"/>
    </location>
</feature>
<proteinExistence type="inferred from homology"/>
<evidence type="ECO:0000256" key="6">
    <source>
        <dbReference type="SAM" id="Phobius"/>
    </source>
</evidence>
<keyword evidence="5 6" id="KW-0472">Membrane</keyword>
<evidence type="ECO:0000259" key="7">
    <source>
        <dbReference type="Pfam" id="PF00892"/>
    </source>
</evidence>
<sequence>MTTTFSPLGIAAGLSAATIWGGAIAVTRLAVSGDASLGPTDIAMLRFAGPALLLLPVLRRAWPRLRQVSPWLLALLLAGGGAPFVLVAGRGLSIAGAAEAGALLPGTVPLCVVLVSLLMGERMRPLRLAGLAMIGAAVAVIVLPAIMGGTAADPAGYLLLLLAALLAAGYTIALRRSGIGAWEAAAFVSAGSIAGLGPLYVFGMEAGVLAVPLRDVVMQAAFQGLGSGILAPVAFAAAVRRLGASQAAAFGSLSPGAACAGGFALLGEVPDGLSLMAVIAACLGVVLLARSSDGAGAHHRAAA</sequence>
<feature type="transmembrane region" description="Helical" evidence="6">
    <location>
        <begin position="247"/>
        <end position="266"/>
    </location>
</feature>
<evidence type="ECO:0000256" key="5">
    <source>
        <dbReference type="ARBA" id="ARBA00023136"/>
    </source>
</evidence>